<proteinExistence type="inferred from homology"/>
<dbReference type="GO" id="GO:0031419">
    <property type="term" value="F:cobalamin binding"/>
    <property type="evidence" value="ECO:0007669"/>
    <property type="project" value="UniProtKB-UniRule"/>
</dbReference>
<feature type="binding site" evidence="8">
    <location>
        <position position="211"/>
    </location>
    <ligand>
        <name>adenosylcob(III)alamin</name>
        <dbReference type="ChEBI" id="CHEBI:18408"/>
    </ligand>
</feature>
<dbReference type="FunFam" id="3.40.50.11240:FF:000001">
    <property type="entry name" value="Ethanolamine ammonia-lyase light chain"/>
    <property type="match status" value="1"/>
</dbReference>
<sequence>MISEMELKKIIEQVISEMGVSASKTELKSDADNCCTVEGSSKDVDEDIQDITTIDLKKQILVTQPENLQGLLKMKENTPARIGVWRAGPRYKTETMLRFRADHAAAQDAVFTDVSEEIIKKMNLFSVKTKCTDKDQYLTRPDLGRILDDEAVEILKTKCIKSPKVQIYVSDGLSSTAIEANAPEILPVIIQGLKSSGVTVGTPFFLKYGRVPAMDHVSEVLEAEVTCVLIGERPGLVTAESMSAYIAYKAKVGMPEAKRNVVSNIHKGGTPAVEAGAHIVDLIKLMLEKKASGLDLKA</sequence>
<comment type="catalytic activity">
    <reaction evidence="5 8">
        <text>ethanolamine = acetaldehyde + NH4(+)</text>
        <dbReference type="Rhea" id="RHEA:15313"/>
        <dbReference type="ChEBI" id="CHEBI:15343"/>
        <dbReference type="ChEBI" id="CHEBI:28938"/>
        <dbReference type="ChEBI" id="CHEBI:57603"/>
        <dbReference type="EC" id="4.3.1.7"/>
    </reaction>
</comment>
<evidence type="ECO:0000256" key="4">
    <source>
        <dbReference type="ARBA" id="ARBA00024446"/>
    </source>
</evidence>
<dbReference type="Gene3D" id="1.10.30.40">
    <property type="entry name" value="Ethanolamine ammonia-lyase light chain (EutC), N-terminal domain"/>
    <property type="match status" value="1"/>
</dbReference>
<dbReference type="RefSeq" id="WP_073026045.1">
    <property type="nucleotide sequence ID" value="NZ_FQZS01000012.1"/>
</dbReference>
<evidence type="ECO:0000313" key="10">
    <source>
        <dbReference type="Proteomes" id="UP000184442"/>
    </source>
</evidence>
<keyword evidence="4 8" id="KW-1283">Bacterial microcompartment</keyword>
<evidence type="ECO:0000256" key="3">
    <source>
        <dbReference type="ARBA" id="ARBA00023285"/>
    </source>
</evidence>
<feature type="binding site" evidence="8">
    <location>
        <position position="232"/>
    </location>
    <ligand>
        <name>adenosylcob(III)alamin</name>
        <dbReference type="ChEBI" id="CHEBI:18408"/>
    </ligand>
</feature>
<dbReference type="UniPathway" id="UPA00560"/>
<dbReference type="Gene3D" id="3.40.50.11240">
    <property type="entry name" value="Ethanolamine ammonia-lyase light chain (EutC)"/>
    <property type="match status" value="1"/>
</dbReference>
<comment type="subunit">
    <text evidence="8">The basic unit is a heterodimer which dimerizes to form tetramers. The heterotetramers trimerize; 6 large subunits form a core ring with 6 small subunits projecting outwards.</text>
</comment>
<organism evidence="9 10">
    <name type="scientific">Lutispora thermophila DSM 19022</name>
    <dbReference type="NCBI Taxonomy" id="1122184"/>
    <lineage>
        <taxon>Bacteria</taxon>
        <taxon>Bacillati</taxon>
        <taxon>Bacillota</taxon>
        <taxon>Clostridia</taxon>
        <taxon>Lutisporales</taxon>
        <taxon>Lutisporaceae</taxon>
        <taxon>Lutispora</taxon>
    </lineage>
</organism>
<evidence type="ECO:0000256" key="1">
    <source>
        <dbReference type="ARBA" id="ARBA00022628"/>
    </source>
</evidence>
<dbReference type="PIRSF" id="PIRSF018982">
    <property type="entry name" value="EutC"/>
    <property type="match status" value="1"/>
</dbReference>
<comment type="subcellular location">
    <subcellularLocation>
        <location evidence="8">Bacterial microcompartment</location>
    </subcellularLocation>
</comment>
<protein>
    <recommendedName>
        <fullName evidence="7 8">Ethanolamine ammonia-lyase small subunit</fullName>
        <shortName evidence="8">EAL small subunit</shortName>
        <ecNumber evidence="6 8">4.3.1.7</ecNumber>
    </recommendedName>
</protein>
<dbReference type="GO" id="GO:0031471">
    <property type="term" value="C:ethanolamine degradation polyhedral organelle"/>
    <property type="evidence" value="ECO:0007669"/>
    <property type="project" value="UniProtKB-UniRule"/>
</dbReference>
<dbReference type="EMBL" id="FQZS01000012">
    <property type="protein sequence ID" value="SHI97526.1"/>
    <property type="molecule type" value="Genomic_DNA"/>
</dbReference>
<dbReference type="Proteomes" id="UP000184442">
    <property type="component" value="Unassembled WGS sequence"/>
</dbReference>
<name>A0A1M6FIN5_9FIRM</name>
<dbReference type="GO" id="GO:0046336">
    <property type="term" value="P:ethanolamine catabolic process"/>
    <property type="evidence" value="ECO:0007669"/>
    <property type="project" value="UniProtKB-UniRule"/>
</dbReference>
<dbReference type="OrthoDB" id="114248at2"/>
<keyword evidence="3 8" id="KW-0170">Cobalt</keyword>
<dbReference type="InterPro" id="IPR042251">
    <property type="entry name" value="EutC_C"/>
</dbReference>
<comment type="pathway">
    <text evidence="8">Amine and polyamine degradation; ethanolamine degradation.</text>
</comment>
<dbReference type="Pfam" id="PF05985">
    <property type="entry name" value="EutC"/>
    <property type="match status" value="1"/>
</dbReference>
<dbReference type="PANTHER" id="PTHR39330">
    <property type="entry name" value="ETHANOLAMINE AMMONIA-LYASE LIGHT CHAIN"/>
    <property type="match status" value="1"/>
</dbReference>
<dbReference type="AlphaFoldDB" id="A0A1M6FIN5"/>
<keyword evidence="1 8" id="KW-0846">Cobalamin</keyword>
<evidence type="ECO:0000256" key="5">
    <source>
        <dbReference type="ARBA" id="ARBA00052081"/>
    </source>
</evidence>
<dbReference type="GO" id="GO:0006520">
    <property type="term" value="P:amino acid metabolic process"/>
    <property type="evidence" value="ECO:0007669"/>
    <property type="project" value="InterPro"/>
</dbReference>
<keyword evidence="10" id="KW-1185">Reference proteome</keyword>
<comment type="similarity">
    <text evidence="8">Belongs to the EutC family.</text>
</comment>
<dbReference type="PANTHER" id="PTHR39330:SF1">
    <property type="entry name" value="ETHANOLAMINE AMMONIA-LYASE SMALL SUBUNIT"/>
    <property type="match status" value="1"/>
</dbReference>
<evidence type="ECO:0000256" key="6">
    <source>
        <dbReference type="ARBA" id="ARBA00067005"/>
    </source>
</evidence>
<evidence type="ECO:0000256" key="7">
    <source>
        <dbReference type="ARBA" id="ARBA00069181"/>
    </source>
</evidence>
<comment type="cofactor">
    <cofactor evidence="8">
        <name>adenosylcob(III)alamin</name>
        <dbReference type="ChEBI" id="CHEBI:18408"/>
    </cofactor>
    <text evidence="8">Binds between the large and small subunits.</text>
</comment>
<gene>
    <name evidence="8" type="primary">eutC</name>
    <name evidence="9" type="ORF">SAMN02745176_01983</name>
</gene>
<evidence type="ECO:0000313" key="9">
    <source>
        <dbReference type="EMBL" id="SHI97526.1"/>
    </source>
</evidence>
<evidence type="ECO:0000256" key="8">
    <source>
        <dbReference type="HAMAP-Rule" id="MF_00601"/>
    </source>
</evidence>
<dbReference type="NCBIfam" id="NF003971">
    <property type="entry name" value="PRK05465.1"/>
    <property type="match status" value="1"/>
</dbReference>
<accession>A0A1M6FIN5</accession>
<evidence type="ECO:0000256" key="2">
    <source>
        <dbReference type="ARBA" id="ARBA00023239"/>
    </source>
</evidence>
<comment type="function">
    <text evidence="8">Catalyzes the deamination of various vicinal amino-alcohols to oxo compounds. Allows this organism to utilize ethanolamine as the sole source of nitrogen and carbon in the presence of external vitamin B12.</text>
</comment>
<dbReference type="InterPro" id="IPR042255">
    <property type="entry name" value="EutC_N"/>
</dbReference>
<dbReference type="GO" id="GO:0008851">
    <property type="term" value="F:ethanolamine ammonia-lyase activity"/>
    <property type="evidence" value="ECO:0007669"/>
    <property type="project" value="UniProtKB-UniRule"/>
</dbReference>
<dbReference type="HAMAP" id="MF_00601">
    <property type="entry name" value="EutC"/>
    <property type="match status" value="1"/>
</dbReference>
<dbReference type="FunFam" id="1.10.30.40:FF:000001">
    <property type="entry name" value="Ethanolamine ammonia-lyase light chain"/>
    <property type="match status" value="1"/>
</dbReference>
<dbReference type="STRING" id="1122184.SAMN02745176_01983"/>
<dbReference type="GO" id="GO:0009350">
    <property type="term" value="C:ethanolamine ammonia-lyase complex"/>
    <property type="evidence" value="ECO:0007669"/>
    <property type="project" value="UniProtKB-UniRule"/>
</dbReference>
<dbReference type="InterPro" id="IPR009246">
    <property type="entry name" value="EutC"/>
</dbReference>
<dbReference type="EC" id="4.3.1.7" evidence="6 8"/>
<keyword evidence="2 8" id="KW-0456">Lyase</keyword>
<reference evidence="9 10" key="1">
    <citation type="submission" date="2016-11" db="EMBL/GenBank/DDBJ databases">
        <authorList>
            <person name="Jaros S."/>
            <person name="Januszkiewicz K."/>
            <person name="Wedrychowicz H."/>
        </authorList>
    </citation>
    <scope>NUCLEOTIDE SEQUENCE [LARGE SCALE GENOMIC DNA]</scope>
    <source>
        <strain evidence="9 10">DSM 19022</strain>
    </source>
</reference>